<reference evidence="5" key="1">
    <citation type="submission" date="2023-07" db="EMBL/GenBank/DDBJ databases">
        <title>Description of three actinobacteria isolated from air of manufacturing shop in a pharmaceutical factory.</title>
        <authorList>
            <person name="Zhang D.-F."/>
        </authorList>
    </citation>
    <scope>NUCLEOTIDE SEQUENCE [LARGE SCALE GENOMIC DNA]</scope>
    <source>
        <strain evidence="5">CCTCC AB 207010</strain>
    </source>
</reference>
<dbReference type="SUPFAM" id="SSF53850">
    <property type="entry name" value="Periplasmic binding protein-like II"/>
    <property type="match status" value="1"/>
</dbReference>
<proteinExistence type="predicted"/>
<dbReference type="EMBL" id="JAVKGT010000006">
    <property type="protein sequence ID" value="MDR5711195.1"/>
    <property type="molecule type" value="Genomic_DNA"/>
</dbReference>
<comment type="caution">
    <text evidence="4">The sequence shown here is derived from an EMBL/GenBank/DDBJ whole genome shotgun (WGS) entry which is preliminary data.</text>
</comment>
<organism evidence="4 5">
    <name type="scientific">Nesterenkonia flava</name>
    <dbReference type="NCBI Taxonomy" id="469799"/>
    <lineage>
        <taxon>Bacteria</taxon>
        <taxon>Bacillati</taxon>
        <taxon>Actinomycetota</taxon>
        <taxon>Actinomycetes</taxon>
        <taxon>Micrococcales</taxon>
        <taxon>Micrococcaceae</taxon>
        <taxon>Nesterenkonia</taxon>
    </lineage>
</organism>
<dbReference type="Pfam" id="PF12849">
    <property type="entry name" value="PBP_like_2"/>
    <property type="match status" value="1"/>
</dbReference>
<gene>
    <name evidence="4" type="ORF">RH857_03440</name>
</gene>
<dbReference type="InterPro" id="IPR050811">
    <property type="entry name" value="Phosphate_ABC_transporter"/>
</dbReference>
<keyword evidence="1 2" id="KW-0732">Signal</keyword>
<dbReference type="PROSITE" id="PS51257">
    <property type="entry name" value="PROKAR_LIPOPROTEIN"/>
    <property type="match status" value="1"/>
</dbReference>
<feature type="chain" id="PRO_5046314254" evidence="2">
    <location>
        <begin position="32"/>
        <end position="333"/>
    </location>
</feature>
<evidence type="ECO:0000259" key="3">
    <source>
        <dbReference type="Pfam" id="PF12849"/>
    </source>
</evidence>
<dbReference type="InterPro" id="IPR024370">
    <property type="entry name" value="PBP_domain"/>
</dbReference>
<evidence type="ECO:0000256" key="2">
    <source>
        <dbReference type="SAM" id="SignalP"/>
    </source>
</evidence>
<protein>
    <submittedName>
        <fullName evidence="4">PstS family phosphate ABC transporter substrate-binding protein</fullName>
    </submittedName>
</protein>
<dbReference type="RefSeq" id="WP_310536582.1">
    <property type="nucleotide sequence ID" value="NZ_BAAAOC010000092.1"/>
</dbReference>
<name>A0ABU1FRB7_9MICC</name>
<evidence type="ECO:0000256" key="1">
    <source>
        <dbReference type="ARBA" id="ARBA00022729"/>
    </source>
</evidence>
<evidence type="ECO:0000313" key="4">
    <source>
        <dbReference type="EMBL" id="MDR5711195.1"/>
    </source>
</evidence>
<dbReference type="PANTHER" id="PTHR30570:SF1">
    <property type="entry name" value="PHOSPHATE-BINDING PROTEIN PSTS"/>
    <property type="match status" value="1"/>
</dbReference>
<sequence length="333" mass="36510">MTRPRTTALAAAGTVLMAAMLSGCGEDQAQAAQTIRISGSATVAPITELMAREGDFSVEISREGTADGFQRFCAGETDINNASEAIPGEGQPVDFLSLCEDNGVEFLELPIGMDTLTVVRHLENDFASEMTVDELRAVWEPGSDVRTWSDIRPDWPEEQIDLAGRPAGSGTFDVFTHQIVGETGQIREDYFATDDLDELVDWVAEHPNALAFMGIGNYYSAGDDESRDVISTVAVDGVVPTLENAQNGSYQPLTRPLFIYVSTSALQENDAVAEFVEHYLNSAHDVLPRTFFYRLPERSYEAVQSRYEDGETGTLYEGDPFREDSVVDLLSAY</sequence>
<dbReference type="Proteomes" id="UP001260872">
    <property type="component" value="Unassembled WGS sequence"/>
</dbReference>
<dbReference type="CDD" id="cd13654">
    <property type="entry name" value="PBP2_phosphate_like_2"/>
    <property type="match status" value="1"/>
</dbReference>
<evidence type="ECO:0000313" key="5">
    <source>
        <dbReference type="Proteomes" id="UP001260872"/>
    </source>
</evidence>
<dbReference type="PANTHER" id="PTHR30570">
    <property type="entry name" value="PERIPLASMIC PHOSPHATE BINDING COMPONENT OF PHOSPHATE ABC TRANSPORTER"/>
    <property type="match status" value="1"/>
</dbReference>
<accession>A0ABU1FRB7</accession>
<dbReference type="Gene3D" id="3.40.190.10">
    <property type="entry name" value="Periplasmic binding protein-like II"/>
    <property type="match status" value="2"/>
</dbReference>
<keyword evidence="5" id="KW-1185">Reference proteome</keyword>
<feature type="domain" description="PBP" evidence="3">
    <location>
        <begin position="28"/>
        <end position="277"/>
    </location>
</feature>
<feature type="signal peptide" evidence="2">
    <location>
        <begin position="1"/>
        <end position="31"/>
    </location>
</feature>